<dbReference type="InterPro" id="IPR038763">
    <property type="entry name" value="DHH_sf"/>
</dbReference>
<evidence type="ECO:0000313" key="2">
    <source>
        <dbReference type="Proteomes" id="UP000198915"/>
    </source>
</evidence>
<protein>
    <submittedName>
        <fullName evidence="1">Oligoribonuclease NrnB or cAMP/cGMP phosphodiesterase, DHH superfamily</fullName>
    </submittedName>
</protein>
<gene>
    <name evidence="1" type="ORF">SAMN05518846_11799</name>
</gene>
<dbReference type="Gene3D" id="3.10.310.30">
    <property type="match status" value="1"/>
</dbReference>
<dbReference type="PANTHER" id="PTHR42146">
    <property type="entry name" value="3',5'-CYCLIC-NUCLEOTIDE PHOSPHODIESTERASE"/>
    <property type="match status" value="1"/>
</dbReference>
<proteinExistence type="predicted"/>
<dbReference type="STRING" id="1884381.SAMN05518846_11799"/>
<organism evidence="1 2">
    <name type="scientific">Brevibacillus centrosporus</name>
    <dbReference type="NCBI Taxonomy" id="54910"/>
    <lineage>
        <taxon>Bacteria</taxon>
        <taxon>Bacillati</taxon>
        <taxon>Bacillota</taxon>
        <taxon>Bacilli</taxon>
        <taxon>Bacillales</taxon>
        <taxon>Paenibacillaceae</taxon>
        <taxon>Brevibacillus</taxon>
    </lineage>
</organism>
<dbReference type="Proteomes" id="UP000198915">
    <property type="component" value="Unassembled WGS sequence"/>
</dbReference>
<name>A0A1I4BFQ8_9BACL</name>
<dbReference type="RefSeq" id="WP_092274603.1">
    <property type="nucleotide sequence ID" value="NZ_FORT01000017.1"/>
</dbReference>
<sequence>MNQPKLVHFSDKDLDGESCFILSRLAFPSREMDLRGVTPYTVNQEVQRFLDEELSREMEVVITDVSVNEEVAALIQKKVKQGHFLRLIDHHPTALPLASSYDWANVIIEDSGKKTSATSLYYSYLVDQGLLAPSDVLSDYVELVRSFDTWDWDSSGNMRANQLNLLFYMVERDVFVQDVISRLRGDGPDQDQFVFNEVESVLIYTEEKRMDEFEQKKLKQMKHVEVEIDLAKTRTFQVGVVFLEQYHSTTGNFLCKNDEQIDFVAMLDPGKGRISFRTIRDDVDLAVIAQHYGGGGHPKASGCSFTGVTMKAFVYPALQVHPSQR</sequence>
<dbReference type="SUPFAM" id="SSF64182">
    <property type="entry name" value="DHH phosphoesterases"/>
    <property type="match status" value="1"/>
</dbReference>
<dbReference type="EMBL" id="FORT01000017">
    <property type="protein sequence ID" value="SFK67313.1"/>
    <property type="molecule type" value="Genomic_DNA"/>
</dbReference>
<keyword evidence="2" id="KW-1185">Reference proteome</keyword>
<accession>A0A1I4BFQ8</accession>
<reference evidence="2" key="1">
    <citation type="submission" date="2016-10" db="EMBL/GenBank/DDBJ databases">
        <authorList>
            <person name="Varghese N."/>
            <person name="Submissions S."/>
        </authorList>
    </citation>
    <scope>NUCLEOTIDE SEQUENCE [LARGE SCALE GENOMIC DNA]</scope>
    <source>
        <strain evidence="2">OK042</strain>
    </source>
</reference>
<dbReference type="AlphaFoldDB" id="A0A1I4BFQ8"/>
<dbReference type="PANTHER" id="PTHR42146:SF1">
    <property type="entry name" value="OLIGORIBONUCLEASE NRNB"/>
    <property type="match status" value="1"/>
</dbReference>
<evidence type="ECO:0000313" key="1">
    <source>
        <dbReference type="EMBL" id="SFK67313.1"/>
    </source>
</evidence>
<dbReference type="InterPro" id="IPR052968">
    <property type="entry name" value="Nucleotide_metab_enz"/>
</dbReference>